<dbReference type="InterPro" id="IPR001005">
    <property type="entry name" value="SANT/Myb"/>
</dbReference>
<feature type="compositionally biased region" description="Polar residues" evidence="1">
    <location>
        <begin position="170"/>
        <end position="179"/>
    </location>
</feature>
<feature type="compositionally biased region" description="Low complexity" evidence="1">
    <location>
        <begin position="1206"/>
        <end position="1215"/>
    </location>
</feature>
<name>A0A0G2H0I3_PHACM</name>
<feature type="compositionally biased region" description="Basic and acidic residues" evidence="1">
    <location>
        <begin position="639"/>
        <end position="649"/>
    </location>
</feature>
<feature type="compositionally biased region" description="Polar residues" evidence="1">
    <location>
        <begin position="1147"/>
        <end position="1157"/>
    </location>
</feature>
<feature type="region of interest" description="Disordered" evidence="1">
    <location>
        <begin position="1066"/>
        <end position="1473"/>
    </location>
</feature>
<feature type="compositionally biased region" description="Basic and acidic residues" evidence="1">
    <location>
        <begin position="51"/>
        <end position="73"/>
    </location>
</feature>
<feature type="compositionally biased region" description="Low complexity" evidence="1">
    <location>
        <begin position="148"/>
        <end position="161"/>
    </location>
</feature>
<feature type="region of interest" description="Disordered" evidence="1">
    <location>
        <begin position="812"/>
        <end position="957"/>
    </location>
</feature>
<feature type="compositionally biased region" description="Basic and acidic residues" evidence="1">
    <location>
        <begin position="691"/>
        <end position="718"/>
    </location>
</feature>
<dbReference type="GO" id="GO:0006357">
    <property type="term" value="P:regulation of transcription by RNA polymerase II"/>
    <property type="evidence" value="ECO:0007669"/>
    <property type="project" value="TreeGrafter"/>
</dbReference>
<dbReference type="OrthoDB" id="6133115at2759"/>
<reference evidence="3 4" key="2">
    <citation type="submission" date="2015-05" db="EMBL/GenBank/DDBJ databases">
        <authorList>
            <person name="Morales-Cruz A."/>
            <person name="Amrine K.C."/>
            <person name="Cantu D."/>
        </authorList>
    </citation>
    <scope>NUCLEOTIDE SEQUENCE [LARGE SCALE GENOMIC DNA]</scope>
    <source>
        <strain evidence="3">UCRPC4</strain>
    </source>
</reference>
<feature type="compositionally biased region" description="Basic residues" evidence="1">
    <location>
        <begin position="815"/>
        <end position="825"/>
    </location>
</feature>
<feature type="compositionally biased region" description="Low complexity" evidence="1">
    <location>
        <begin position="1075"/>
        <end position="1085"/>
    </location>
</feature>
<dbReference type="Gene3D" id="1.10.10.60">
    <property type="entry name" value="Homeodomain-like"/>
    <property type="match status" value="1"/>
</dbReference>
<dbReference type="PROSITE" id="PS51293">
    <property type="entry name" value="SANT"/>
    <property type="match status" value="1"/>
</dbReference>
<dbReference type="GO" id="GO:0003677">
    <property type="term" value="F:DNA binding"/>
    <property type="evidence" value="ECO:0007669"/>
    <property type="project" value="UniProtKB-KW"/>
</dbReference>
<feature type="compositionally biased region" description="Polar residues" evidence="1">
    <location>
        <begin position="1393"/>
        <end position="1412"/>
    </location>
</feature>
<evidence type="ECO:0000313" key="4">
    <source>
        <dbReference type="Proteomes" id="UP000053317"/>
    </source>
</evidence>
<proteinExistence type="predicted"/>
<feature type="compositionally biased region" description="Basic and acidic residues" evidence="1">
    <location>
        <begin position="1293"/>
        <end position="1306"/>
    </location>
</feature>
<dbReference type="SUPFAM" id="SSF46689">
    <property type="entry name" value="Homeodomain-like"/>
    <property type="match status" value="2"/>
</dbReference>
<feature type="compositionally biased region" description="Polar residues" evidence="1">
    <location>
        <begin position="115"/>
        <end position="124"/>
    </location>
</feature>
<feature type="region of interest" description="Disordered" evidence="1">
    <location>
        <begin position="639"/>
        <end position="719"/>
    </location>
</feature>
<feature type="compositionally biased region" description="Acidic residues" evidence="1">
    <location>
        <begin position="454"/>
        <end position="470"/>
    </location>
</feature>
<protein>
    <submittedName>
        <fullName evidence="3">Putative myb dna-binding domain-containing protein</fullName>
    </submittedName>
</protein>
<reference evidence="3 4" key="1">
    <citation type="submission" date="2015-05" db="EMBL/GenBank/DDBJ databases">
        <title>Distinctive expansion of gene families associated with plant cell wall degradation and secondary metabolism in the genomes of grapevine trunk pathogens.</title>
        <authorList>
            <person name="Lawrence D.P."/>
            <person name="Travadon R."/>
            <person name="Rolshausen P.E."/>
            <person name="Baumgartner K."/>
        </authorList>
    </citation>
    <scope>NUCLEOTIDE SEQUENCE [LARGE SCALE GENOMIC DNA]</scope>
    <source>
        <strain evidence="3">UCRPC4</strain>
    </source>
</reference>
<keyword evidence="3" id="KW-0238">DNA-binding</keyword>
<dbReference type="CDD" id="cd00167">
    <property type="entry name" value="SANT"/>
    <property type="match status" value="1"/>
</dbReference>
<dbReference type="Gene3D" id="1.20.58.1880">
    <property type="match status" value="1"/>
</dbReference>
<feature type="compositionally biased region" description="Pro residues" evidence="1">
    <location>
        <begin position="1344"/>
        <end position="1354"/>
    </location>
</feature>
<dbReference type="InterPro" id="IPR009057">
    <property type="entry name" value="Homeodomain-like_sf"/>
</dbReference>
<feature type="compositionally biased region" description="Basic and acidic residues" evidence="1">
    <location>
        <begin position="540"/>
        <end position="562"/>
    </location>
</feature>
<dbReference type="InterPro" id="IPR051571">
    <property type="entry name" value="N-CoR_corepressor"/>
</dbReference>
<feature type="compositionally biased region" description="Basic and acidic residues" evidence="1">
    <location>
        <begin position="1184"/>
        <end position="1200"/>
    </location>
</feature>
<dbReference type="EMBL" id="LCWF01000008">
    <property type="protein sequence ID" value="KKY28833.1"/>
    <property type="molecule type" value="Genomic_DNA"/>
</dbReference>
<feature type="compositionally biased region" description="Polar residues" evidence="1">
    <location>
        <begin position="1433"/>
        <end position="1467"/>
    </location>
</feature>
<keyword evidence="4" id="KW-1185">Reference proteome</keyword>
<evidence type="ECO:0000313" key="3">
    <source>
        <dbReference type="EMBL" id="KKY28833.1"/>
    </source>
</evidence>
<comment type="caution">
    <text evidence="3">The sequence shown here is derived from an EMBL/GenBank/DDBJ whole genome shotgun (WGS) entry which is preliminary data.</text>
</comment>
<feature type="compositionally biased region" description="Polar residues" evidence="1">
    <location>
        <begin position="1263"/>
        <end position="1272"/>
    </location>
</feature>
<gene>
    <name evidence="3" type="ORF">UCRPC4_g00342</name>
</gene>
<evidence type="ECO:0000259" key="2">
    <source>
        <dbReference type="PROSITE" id="PS51293"/>
    </source>
</evidence>
<dbReference type="GO" id="GO:0034967">
    <property type="term" value="C:Set3 complex"/>
    <property type="evidence" value="ECO:0007669"/>
    <property type="project" value="TreeGrafter"/>
</dbReference>
<feature type="compositionally biased region" description="Basic residues" evidence="1">
    <location>
        <begin position="907"/>
        <end position="919"/>
    </location>
</feature>
<evidence type="ECO:0000256" key="1">
    <source>
        <dbReference type="SAM" id="MobiDB-lite"/>
    </source>
</evidence>
<dbReference type="InterPro" id="IPR017884">
    <property type="entry name" value="SANT_dom"/>
</dbReference>
<dbReference type="PANTHER" id="PTHR13992">
    <property type="entry name" value="NUCLEAR RECEPTOR CO-REPRESSOR RELATED NCOR"/>
    <property type="match status" value="1"/>
</dbReference>
<feature type="compositionally biased region" description="Low complexity" evidence="1">
    <location>
        <begin position="923"/>
        <end position="934"/>
    </location>
</feature>
<feature type="region of interest" description="Disordered" evidence="1">
    <location>
        <begin position="536"/>
        <end position="590"/>
    </location>
</feature>
<feature type="compositionally biased region" description="Basic and acidic residues" evidence="1">
    <location>
        <begin position="474"/>
        <end position="483"/>
    </location>
</feature>
<feature type="compositionally biased region" description="Low complexity" evidence="1">
    <location>
        <begin position="288"/>
        <end position="299"/>
    </location>
</feature>
<sequence>MPHHRPGAPAADRFEDEVVATGTVHEDVLLGIDQVFVLGVVRANVGTTMTREPDRPSDRDERDRDGGWQKEMRPLGPTTPGSVAGSMKTPLSTPSSHSRTVENPAVKPTYDTPRRYSSSLTTSSGRKDNEKGDYFLSKPDPPSRAGLQRPASPQAAPQVPAFGAAIPYLGTTTQTSSAPKTAPAEKPLTTPKAPVQPDGPPANNAAPMQPPTAPRAQRDSSVPIQAASKGPGTSVQTKEEERPLKAPTGPSATRVDTIPTAPRSAIATDNRENANGPFQNIPSGPKARTLSSSSLRSDTPTGPATSPRPPFAAAPRPFGVDTSAPTPFASTIPTGPRSQRSAPAPKNQWISKDYNARKQPGAIQTSPPAPSSAVDSKEKLVGGLMSVRGTFAQGKENGPLGRNNEQLPDAQDRDDVKPIKEDLDRASEVKEQAGTAVTNMEESDRPTWSMQEPPSDEEPDDLGLDEEDFAASEARFREQQEKHASRKPPLPMDDAVVRELLVKIQLLGLIVAGDVPAELLQKKDGPNAADVEMADADQEVVPKIEEPEEDPVPKGRPLKEKPTISTETPPVDNLPFRTSGPPTPFSDFGVLDDDAEKRQALQECFRQDFEKQKVENEDKKLRLKEEFKEYYKPWRLTVDDLDRKKKAEKPLTPAPASPTLSSTTTAAPTPSLERTRGGRNMTELDIQNILKESEESARQEQERRDREDKKDPDYDKEAVIPAMIDNFERDEDNFNDTNQLIPPERALEVFGFVPPQDDFTEDEQKKFTQGFIDFPKKWGKIAQYVAETERDYHDCIVHYYLTKKEAGYKDILRRNQSRKGRKKGPKGGAKSNALMADLGVRPELYEGDEFDSAPAPVTDTGRPRRAAAPVFGDKEATDDGTSGSTSGKRGAASKDTNGDPNPDKPAKGRKAGGRTRKTKAKDSAAPPSAAQSPQKVDKEPVLAIKNGRAQTKELLPVPPEEIPVIDLQRPIDIKQPQVPPVVDGEPQSLVQVPTVQASQSSQPSQPSSYWSVPEQKDFPKLLAHFGKDFDAIATYMRTKTAIMVKNYFVRQCETKPELEVIAQDADAKKRRGIQTAPLPIPTTATPKRKYDATPSSVVQRPLAPSTETLNPGEEVSRDALQRPLLEEPAMPTGQRSPVKELHHRHQQQPVSIQSRPQVNPLAPRVEDTYQPGRPPAVAAQRPDQGPRRGFFAEDRPERRQSVSLTQPPIQIPPQQTVDRARPEQPPRHANLAPSRAPVSSAAQAPYPGTAMPGISQAPYMQQVGAQPVQSRSPMRHARNLSSTGHGSPVQAVLKHEPDTAPLRRPDSQTTFIPSYAGSPAQSPAMPRPVQPVHIPREPLRPSSTPAPPIEPPKVTPAKRSNIMSILNDEPSEGPPQKRPSLENNANRGPPAPSSTQSLAHQQAHNYGQTMQSRRGEPPQPMHVQQQQPPPRSAFTTPVSSLHPSTMQPGHQLAEYSSSYRQEANQSPAGRDSWLARYDPRSEYRIPLTRRLFHLLIKLHLV</sequence>
<feature type="region of interest" description="Disordered" evidence="1">
    <location>
        <begin position="992"/>
        <end position="1012"/>
    </location>
</feature>
<dbReference type="PANTHER" id="PTHR13992:SF39">
    <property type="entry name" value="SMRTER, ISOFORM G"/>
    <property type="match status" value="1"/>
</dbReference>
<feature type="compositionally biased region" description="Polar residues" evidence="1">
    <location>
        <begin position="435"/>
        <end position="450"/>
    </location>
</feature>
<feature type="compositionally biased region" description="Polar residues" evidence="1">
    <location>
        <begin position="323"/>
        <end position="341"/>
    </location>
</feature>
<feature type="compositionally biased region" description="Polar residues" evidence="1">
    <location>
        <begin position="89"/>
        <end position="98"/>
    </location>
</feature>
<dbReference type="SMART" id="SM00717">
    <property type="entry name" value="SANT"/>
    <property type="match status" value="2"/>
</dbReference>
<dbReference type="Proteomes" id="UP000053317">
    <property type="component" value="Unassembled WGS sequence"/>
</dbReference>
<feature type="compositionally biased region" description="Low complexity" evidence="1">
    <location>
        <begin position="657"/>
        <end position="672"/>
    </location>
</feature>
<organism evidence="3 4">
    <name type="scientific">Phaeomoniella chlamydospora</name>
    <name type="common">Phaeoacremonium chlamydosporum</name>
    <dbReference type="NCBI Taxonomy" id="158046"/>
    <lineage>
        <taxon>Eukaryota</taxon>
        <taxon>Fungi</taxon>
        <taxon>Dikarya</taxon>
        <taxon>Ascomycota</taxon>
        <taxon>Pezizomycotina</taxon>
        <taxon>Eurotiomycetes</taxon>
        <taxon>Chaetothyriomycetidae</taxon>
        <taxon>Phaeomoniellales</taxon>
        <taxon>Phaeomoniellaceae</taxon>
        <taxon>Phaeomoniella</taxon>
    </lineage>
</organism>
<feature type="region of interest" description="Disordered" evidence="1">
    <location>
        <begin position="48"/>
        <end position="490"/>
    </location>
</feature>
<feature type="compositionally biased region" description="Basic and acidic residues" evidence="1">
    <location>
        <begin position="410"/>
        <end position="431"/>
    </location>
</feature>
<accession>A0A0G2H0I3</accession>
<feature type="domain" description="SANT" evidence="2">
    <location>
        <begin position="754"/>
        <end position="807"/>
    </location>
</feature>